<dbReference type="Gene3D" id="3.40.50.300">
    <property type="entry name" value="P-loop containing nucleotide triphosphate hydrolases"/>
    <property type="match status" value="1"/>
</dbReference>
<dbReference type="InterPro" id="IPR025158">
    <property type="entry name" value="Mg_chelat-rel_C"/>
</dbReference>
<evidence type="ECO:0000313" key="3">
    <source>
        <dbReference type="Proteomes" id="UP000269208"/>
    </source>
</evidence>
<evidence type="ECO:0000313" key="2">
    <source>
        <dbReference type="EMBL" id="VEB51996.1"/>
    </source>
</evidence>
<proteinExistence type="predicted"/>
<accession>A0A3S4HU15</accession>
<dbReference type="PANTHER" id="PTHR32039">
    <property type="entry name" value="MAGNESIUM-CHELATASE SUBUNIT CHLI"/>
    <property type="match status" value="1"/>
</dbReference>
<dbReference type="Proteomes" id="UP000269208">
    <property type="component" value="Chromosome"/>
</dbReference>
<dbReference type="GO" id="GO:0008233">
    <property type="term" value="F:peptidase activity"/>
    <property type="evidence" value="ECO:0007669"/>
    <property type="project" value="UniProtKB-KW"/>
</dbReference>
<dbReference type="AlphaFoldDB" id="A0A3S4HU15"/>
<gene>
    <name evidence="2" type="primary">comM_2</name>
    <name evidence="2" type="ORF">NCTC6754_01737</name>
</gene>
<dbReference type="InterPro" id="IPR027417">
    <property type="entry name" value="P-loop_NTPase"/>
</dbReference>
<keyword evidence="2" id="KW-0378">Hydrolase</keyword>
<reference evidence="2 3" key="1">
    <citation type="submission" date="2018-12" db="EMBL/GenBank/DDBJ databases">
        <authorList>
            <consortium name="Pathogen Informatics"/>
        </authorList>
    </citation>
    <scope>NUCLEOTIDE SEQUENCE [LARGE SCALE GENOMIC DNA]</scope>
    <source>
        <strain evidence="2 3">NCTC6754</strain>
    </source>
</reference>
<protein>
    <submittedName>
        <fullName evidence="2">Putative ATP-dependent protease</fullName>
    </submittedName>
</protein>
<dbReference type="InterPro" id="IPR045006">
    <property type="entry name" value="CHLI-like"/>
</dbReference>
<name>A0A3S4HU15_SALET</name>
<dbReference type="GO" id="GO:0006508">
    <property type="term" value="P:proteolysis"/>
    <property type="evidence" value="ECO:0007669"/>
    <property type="project" value="UniProtKB-KW"/>
</dbReference>
<dbReference type="PANTHER" id="PTHR32039:SF7">
    <property type="entry name" value="COMPETENCE PROTEIN COMM"/>
    <property type="match status" value="1"/>
</dbReference>
<feature type="domain" description="Mg chelatase-related protein C-terminal" evidence="1">
    <location>
        <begin position="2"/>
        <end position="79"/>
    </location>
</feature>
<organism evidence="2 3">
    <name type="scientific">Salmonella enterica I</name>
    <dbReference type="NCBI Taxonomy" id="59201"/>
    <lineage>
        <taxon>Bacteria</taxon>
        <taxon>Pseudomonadati</taxon>
        <taxon>Pseudomonadota</taxon>
        <taxon>Gammaproteobacteria</taxon>
        <taxon>Enterobacterales</taxon>
        <taxon>Enterobacteriaceae</taxon>
        <taxon>Salmonella</taxon>
    </lineage>
</organism>
<dbReference type="Pfam" id="PF13335">
    <property type="entry name" value="Mg_chelatase_C"/>
    <property type="match status" value="1"/>
</dbReference>
<keyword evidence="2" id="KW-0645">Protease</keyword>
<dbReference type="EMBL" id="LR134190">
    <property type="protein sequence ID" value="VEB51996.1"/>
    <property type="molecule type" value="Genomic_DNA"/>
</dbReference>
<sequence>MKRQYRRQKKLNARLEGREIQKYCVLHHDDARWLEDTLVHLGLSIRAWQRLLKVARTIADIELADQISRQHLQEAVSYRAIDRLLIHLQKLLA</sequence>
<evidence type="ECO:0000259" key="1">
    <source>
        <dbReference type="Pfam" id="PF13335"/>
    </source>
</evidence>